<feature type="transmembrane region" description="Helical" evidence="5">
    <location>
        <begin position="107"/>
        <end position="129"/>
    </location>
</feature>
<evidence type="ECO:0000313" key="8">
    <source>
        <dbReference type="Proteomes" id="UP000215002"/>
    </source>
</evidence>
<feature type="transmembrane region" description="Helical" evidence="5">
    <location>
        <begin position="35"/>
        <end position="56"/>
    </location>
</feature>
<dbReference type="GO" id="GO:0016020">
    <property type="term" value="C:membrane"/>
    <property type="evidence" value="ECO:0007669"/>
    <property type="project" value="UniProtKB-SubCell"/>
</dbReference>
<sequence>MKKLHHALRLFILSVIDFFYKPFKKFIPLQTFRYAAAGGANTVFDIALFSVAYNFIFKKQNIDIGHLTMSPHIASLVFAFCFSLPSGFYLNRYVVFQQSGLRRRSQLIRYLIVVFFCIIFNYLLLKLFVDYFGFYPTPSKALTTALVIIFSYSSQTYFFFKTKTTD</sequence>
<accession>A0A223P2L7</accession>
<feature type="transmembrane region" description="Helical" evidence="5">
    <location>
        <begin position="76"/>
        <end position="95"/>
    </location>
</feature>
<dbReference type="KEGG" id="muc:MuYL_4470"/>
<keyword evidence="4 5" id="KW-0472">Membrane</keyword>
<feature type="transmembrane region" description="Helical" evidence="5">
    <location>
        <begin position="141"/>
        <end position="160"/>
    </location>
</feature>
<keyword evidence="2 5" id="KW-0812">Transmembrane</keyword>
<reference evidence="7 8" key="1">
    <citation type="submission" date="2017-08" db="EMBL/GenBank/DDBJ databases">
        <title>Complete genome sequence of Mucilaginibacter sp. strain BJC16-A31.</title>
        <authorList>
            <consortium name="Henan University of Science and Technology"/>
            <person name="You X."/>
        </authorList>
    </citation>
    <scope>NUCLEOTIDE SEQUENCE [LARGE SCALE GENOMIC DNA]</scope>
    <source>
        <strain evidence="7 8">BJC16-A31</strain>
    </source>
</reference>
<protein>
    <recommendedName>
        <fullName evidence="6">GtrA/DPMS transmembrane domain-containing protein</fullName>
    </recommendedName>
</protein>
<evidence type="ECO:0000256" key="4">
    <source>
        <dbReference type="ARBA" id="ARBA00023136"/>
    </source>
</evidence>
<gene>
    <name evidence="7" type="ORF">MuYL_4470</name>
</gene>
<evidence type="ECO:0000256" key="5">
    <source>
        <dbReference type="SAM" id="Phobius"/>
    </source>
</evidence>
<dbReference type="EMBL" id="CP022743">
    <property type="protein sequence ID" value="ASU36355.1"/>
    <property type="molecule type" value="Genomic_DNA"/>
</dbReference>
<feature type="domain" description="GtrA/DPMS transmembrane" evidence="6">
    <location>
        <begin position="33"/>
        <end position="160"/>
    </location>
</feature>
<proteinExistence type="predicted"/>
<evidence type="ECO:0000259" key="6">
    <source>
        <dbReference type="Pfam" id="PF04138"/>
    </source>
</evidence>
<organism evidence="7 8">
    <name type="scientific">Mucilaginibacter xinganensis</name>
    <dbReference type="NCBI Taxonomy" id="1234841"/>
    <lineage>
        <taxon>Bacteria</taxon>
        <taxon>Pseudomonadati</taxon>
        <taxon>Bacteroidota</taxon>
        <taxon>Sphingobacteriia</taxon>
        <taxon>Sphingobacteriales</taxon>
        <taxon>Sphingobacteriaceae</taxon>
        <taxon>Mucilaginibacter</taxon>
    </lineage>
</organism>
<dbReference type="RefSeq" id="WP_094573050.1">
    <property type="nucleotide sequence ID" value="NZ_CP022743.1"/>
</dbReference>
<keyword evidence="8" id="KW-1185">Reference proteome</keyword>
<dbReference type="InterPro" id="IPR007267">
    <property type="entry name" value="GtrA_DPMS_TM"/>
</dbReference>
<name>A0A223P2L7_9SPHI</name>
<evidence type="ECO:0000256" key="3">
    <source>
        <dbReference type="ARBA" id="ARBA00022989"/>
    </source>
</evidence>
<evidence type="ECO:0000313" key="7">
    <source>
        <dbReference type="EMBL" id="ASU36355.1"/>
    </source>
</evidence>
<dbReference type="OrthoDB" id="771485at2"/>
<keyword evidence="3 5" id="KW-1133">Transmembrane helix</keyword>
<dbReference type="GO" id="GO:0000271">
    <property type="term" value="P:polysaccharide biosynthetic process"/>
    <property type="evidence" value="ECO:0007669"/>
    <property type="project" value="InterPro"/>
</dbReference>
<dbReference type="AlphaFoldDB" id="A0A223P2L7"/>
<dbReference type="Pfam" id="PF04138">
    <property type="entry name" value="GtrA_DPMS_TM"/>
    <property type="match status" value="1"/>
</dbReference>
<comment type="subcellular location">
    <subcellularLocation>
        <location evidence="1">Membrane</location>
        <topology evidence="1">Multi-pass membrane protein</topology>
    </subcellularLocation>
</comment>
<evidence type="ECO:0000256" key="2">
    <source>
        <dbReference type="ARBA" id="ARBA00022692"/>
    </source>
</evidence>
<evidence type="ECO:0000256" key="1">
    <source>
        <dbReference type="ARBA" id="ARBA00004141"/>
    </source>
</evidence>
<dbReference type="Proteomes" id="UP000215002">
    <property type="component" value="Chromosome"/>
</dbReference>